<dbReference type="EMBL" id="GG662794">
    <property type="protein sequence ID" value="EWS75683.1"/>
    <property type="molecule type" value="Genomic_DNA"/>
</dbReference>
<reference evidence="2" key="1">
    <citation type="journal article" date="2006" name="PLoS Biol.">
        <title>Macronuclear genome sequence of the ciliate Tetrahymena thermophila, a model eukaryote.</title>
        <authorList>
            <person name="Eisen J.A."/>
            <person name="Coyne R.S."/>
            <person name="Wu M."/>
            <person name="Wu D."/>
            <person name="Thiagarajan M."/>
            <person name="Wortman J.R."/>
            <person name="Badger J.H."/>
            <person name="Ren Q."/>
            <person name="Amedeo P."/>
            <person name="Jones K.M."/>
            <person name="Tallon L.J."/>
            <person name="Delcher A.L."/>
            <person name="Salzberg S.L."/>
            <person name="Silva J.C."/>
            <person name="Haas B.J."/>
            <person name="Majoros W.H."/>
            <person name="Farzad M."/>
            <person name="Carlton J.M."/>
            <person name="Smith R.K. Jr."/>
            <person name="Garg J."/>
            <person name="Pearlman R.E."/>
            <person name="Karrer K.M."/>
            <person name="Sun L."/>
            <person name="Manning G."/>
            <person name="Elde N.C."/>
            <person name="Turkewitz A.P."/>
            <person name="Asai D.J."/>
            <person name="Wilkes D.E."/>
            <person name="Wang Y."/>
            <person name="Cai H."/>
            <person name="Collins K."/>
            <person name="Stewart B.A."/>
            <person name="Lee S.R."/>
            <person name="Wilamowska K."/>
            <person name="Weinberg Z."/>
            <person name="Ruzzo W.L."/>
            <person name="Wloga D."/>
            <person name="Gaertig J."/>
            <person name="Frankel J."/>
            <person name="Tsao C.-C."/>
            <person name="Gorovsky M.A."/>
            <person name="Keeling P.J."/>
            <person name="Waller R.F."/>
            <person name="Patron N.J."/>
            <person name="Cherry J.M."/>
            <person name="Stover N.A."/>
            <person name="Krieger C.J."/>
            <person name="del Toro C."/>
            <person name="Ryder H.F."/>
            <person name="Williamson S.C."/>
            <person name="Barbeau R.A."/>
            <person name="Hamilton E.P."/>
            <person name="Orias E."/>
        </authorList>
    </citation>
    <scope>NUCLEOTIDE SEQUENCE [LARGE SCALE GENOMIC DNA]</scope>
    <source>
        <strain evidence="2">SB210</strain>
    </source>
</reference>
<keyword evidence="2" id="KW-1185">Reference proteome</keyword>
<sequence length="167" mass="19545">MIKIFSYLQASQSFCSCFLNATLTTIIKLSQSPIYIFLQINQYKHTYIYNKSFLVPSLFFRRSNALQFLSQLLAQSFFLGAIYFYFHQQHQFLLQPTSENNRPNPSVLSKKTQNYKINNIKLILPQINKQINKQISKAKSHLNILNNIQNNTMQLNFCLKKQPARGI</sequence>
<name>W7XFQ0_TETTS</name>
<evidence type="ECO:0000313" key="1">
    <source>
        <dbReference type="EMBL" id="EWS75683.1"/>
    </source>
</evidence>
<protein>
    <submittedName>
        <fullName evidence="1">Uncharacterized protein</fullName>
    </submittedName>
</protein>
<dbReference type="GeneID" id="24440298"/>
<dbReference type="AlphaFoldDB" id="W7XFQ0"/>
<organism evidence="1 2">
    <name type="scientific">Tetrahymena thermophila (strain SB210)</name>
    <dbReference type="NCBI Taxonomy" id="312017"/>
    <lineage>
        <taxon>Eukaryota</taxon>
        <taxon>Sar</taxon>
        <taxon>Alveolata</taxon>
        <taxon>Ciliophora</taxon>
        <taxon>Intramacronucleata</taxon>
        <taxon>Oligohymenophorea</taxon>
        <taxon>Hymenostomatida</taxon>
        <taxon>Tetrahymenina</taxon>
        <taxon>Tetrahymenidae</taxon>
        <taxon>Tetrahymena</taxon>
    </lineage>
</organism>
<dbReference type="KEGG" id="tet:TTHERM_000705122"/>
<dbReference type="RefSeq" id="XP_012651756.1">
    <property type="nucleotide sequence ID" value="XM_012796302.1"/>
</dbReference>
<accession>W7XFQ0</accession>
<dbReference type="PROSITE" id="PS51257">
    <property type="entry name" value="PROKAR_LIPOPROTEIN"/>
    <property type="match status" value="1"/>
</dbReference>
<proteinExistence type="predicted"/>
<dbReference type="Proteomes" id="UP000009168">
    <property type="component" value="Unassembled WGS sequence"/>
</dbReference>
<gene>
    <name evidence="1" type="ORF">TTHERM_000705122</name>
</gene>
<evidence type="ECO:0000313" key="2">
    <source>
        <dbReference type="Proteomes" id="UP000009168"/>
    </source>
</evidence>
<dbReference type="InParanoid" id="W7XFQ0"/>